<organism evidence="1">
    <name type="scientific">Arion vulgaris</name>
    <dbReference type="NCBI Taxonomy" id="1028688"/>
    <lineage>
        <taxon>Eukaryota</taxon>
        <taxon>Metazoa</taxon>
        <taxon>Spiralia</taxon>
        <taxon>Lophotrochozoa</taxon>
        <taxon>Mollusca</taxon>
        <taxon>Gastropoda</taxon>
        <taxon>Heterobranchia</taxon>
        <taxon>Euthyneura</taxon>
        <taxon>Panpulmonata</taxon>
        <taxon>Eupulmonata</taxon>
        <taxon>Stylommatophora</taxon>
        <taxon>Helicina</taxon>
        <taxon>Arionoidea</taxon>
        <taxon>Arionidae</taxon>
        <taxon>Arion</taxon>
    </lineage>
</organism>
<protein>
    <submittedName>
        <fullName evidence="1">Uncharacterized protein</fullName>
    </submittedName>
</protein>
<reference evidence="1" key="1">
    <citation type="submission" date="2014-12" db="EMBL/GenBank/DDBJ databases">
        <title>Insight into the proteome of Arion vulgaris.</title>
        <authorList>
            <person name="Aradska J."/>
            <person name="Bulat T."/>
            <person name="Smidak R."/>
            <person name="Sarate P."/>
            <person name="Gangsoo J."/>
            <person name="Sialana F."/>
            <person name="Bilban M."/>
            <person name="Lubec G."/>
        </authorList>
    </citation>
    <scope>NUCLEOTIDE SEQUENCE</scope>
    <source>
        <tissue evidence="1">Skin</tissue>
    </source>
</reference>
<accession>A0A0B6Z7A0</accession>
<dbReference type="AlphaFoldDB" id="A0A0B6Z7A0"/>
<proteinExistence type="predicted"/>
<dbReference type="EMBL" id="HACG01017533">
    <property type="protein sequence ID" value="CEK64398.1"/>
    <property type="molecule type" value="Transcribed_RNA"/>
</dbReference>
<sequence>MISKWTEREREILGQWMQTSSPSLMKTIEGDIVIYTGGSVVRHQKSAWAFSEAHMVERSRKSVVHLVI</sequence>
<name>A0A0B6Z7A0_9EUPU</name>
<gene>
    <name evidence="1" type="primary">ORF51638</name>
</gene>
<evidence type="ECO:0000313" key="1">
    <source>
        <dbReference type="EMBL" id="CEK64398.1"/>
    </source>
</evidence>